<dbReference type="PANTHER" id="PTHR13452:SF10">
    <property type="entry name" value="THUMP DOMAIN-CONTAINING PROTEIN 1"/>
    <property type="match status" value="1"/>
</dbReference>
<evidence type="ECO:0008006" key="4">
    <source>
        <dbReference type="Google" id="ProtNLM"/>
    </source>
</evidence>
<evidence type="ECO:0000256" key="1">
    <source>
        <dbReference type="SAM" id="MobiDB-lite"/>
    </source>
</evidence>
<dbReference type="GO" id="GO:0003723">
    <property type="term" value="F:RNA binding"/>
    <property type="evidence" value="ECO:0007669"/>
    <property type="project" value="InterPro"/>
</dbReference>
<dbReference type="PANTHER" id="PTHR13452">
    <property type="entry name" value="THUMP DOMAIN CONTAINING PROTEIN 1-RELATED"/>
    <property type="match status" value="1"/>
</dbReference>
<feature type="region of interest" description="Disordered" evidence="1">
    <location>
        <begin position="311"/>
        <end position="330"/>
    </location>
</feature>
<accession>A0AAW2YHA5</accession>
<feature type="non-terminal residue" evidence="2">
    <location>
        <position position="372"/>
    </location>
</feature>
<feature type="compositionally biased region" description="Polar residues" evidence="1">
    <location>
        <begin position="311"/>
        <end position="329"/>
    </location>
</feature>
<evidence type="ECO:0000313" key="3">
    <source>
        <dbReference type="Proteomes" id="UP001431209"/>
    </source>
</evidence>
<name>A0AAW2YHA5_9EUKA</name>
<dbReference type="EMBL" id="JAOPGA020000003">
    <property type="protein sequence ID" value="KAL0476305.1"/>
    <property type="molecule type" value="Genomic_DNA"/>
</dbReference>
<keyword evidence="3" id="KW-1185">Reference proteome</keyword>
<feature type="compositionally biased region" description="Basic and acidic residues" evidence="1">
    <location>
        <begin position="1"/>
        <end position="17"/>
    </location>
</feature>
<dbReference type="GO" id="GO:0006400">
    <property type="term" value="P:tRNA modification"/>
    <property type="evidence" value="ECO:0007669"/>
    <property type="project" value="InterPro"/>
</dbReference>
<protein>
    <recommendedName>
        <fullName evidence="4">THUMP domain-containing protein</fullName>
    </recommendedName>
</protein>
<dbReference type="AlphaFoldDB" id="A0AAW2YHA5"/>
<reference evidence="2 3" key="1">
    <citation type="submission" date="2024-03" db="EMBL/GenBank/DDBJ databases">
        <title>The Acrasis kona genome and developmental transcriptomes reveal deep origins of eukaryotic multicellular pathways.</title>
        <authorList>
            <person name="Sheikh S."/>
            <person name="Fu C.-J."/>
            <person name="Brown M.W."/>
            <person name="Baldauf S.L."/>
        </authorList>
    </citation>
    <scope>NUCLEOTIDE SEQUENCE [LARGE SCALE GENOMIC DNA]</scope>
    <source>
        <strain evidence="2 3">ATCC MYA-3509</strain>
    </source>
</reference>
<feature type="region of interest" description="Disordered" evidence="1">
    <location>
        <begin position="68"/>
        <end position="94"/>
    </location>
</feature>
<dbReference type="CDD" id="cd11717">
    <property type="entry name" value="THUMP_THUMPD1_like"/>
    <property type="match status" value="1"/>
</dbReference>
<proteinExistence type="predicted"/>
<comment type="caution">
    <text evidence="2">The sequence shown here is derived from an EMBL/GenBank/DDBJ whole genome shotgun (WGS) entry which is preliminary data.</text>
</comment>
<dbReference type="Proteomes" id="UP001431209">
    <property type="component" value="Unassembled WGS sequence"/>
</dbReference>
<dbReference type="Gene3D" id="3.30.2300.10">
    <property type="entry name" value="THUMP superfamily"/>
    <property type="match status" value="1"/>
</dbReference>
<feature type="region of interest" description="Disordered" evidence="1">
    <location>
        <begin position="1"/>
        <end position="24"/>
    </location>
</feature>
<feature type="compositionally biased region" description="Polar residues" evidence="1">
    <location>
        <begin position="341"/>
        <end position="350"/>
    </location>
</feature>
<evidence type="ECO:0000313" key="2">
    <source>
        <dbReference type="EMBL" id="KAL0476305.1"/>
    </source>
</evidence>
<sequence>MSEHTQKRKRDGGDKQNKRFKKQRQLHEFNSIKGLLFTVRTDREREAKHEAVAMIDEVVEDMIENLPEEEKPVQSLSEETKNEETPTTSADAPVDQSAKLKEELAAMGDGDNVQILDTCVRGIIFIRITHPRISPNDVAKKLIENMLADESNVKTRFLYKMFPILTTCYCTEENVLAKTKEVVGAYFDKFSGASPQSYQVFHKQLFSDALSKQKALDIISKSIKYYHFADLKKPNVAVILYIVKSVCCVGVIDKYHEMKEYNINKVRSHHEGKGKDVDTNQVKPITNVKEASATAVKPDQADAITNVQVQETSTTAAPTNQQNEPNQSAAADLIKEEVKSDVTTSQQDTNVKVAPKQEGKKKKKKGGPQVGG</sequence>
<dbReference type="InterPro" id="IPR040183">
    <property type="entry name" value="THUMPD1-like"/>
</dbReference>
<dbReference type="SUPFAM" id="SSF143437">
    <property type="entry name" value="THUMP domain-like"/>
    <property type="match status" value="1"/>
</dbReference>
<organism evidence="2 3">
    <name type="scientific">Acrasis kona</name>
    <dbReference type="NCBI Taxonomy" id="1008807"/>
    <lineage>
        <taxon>Eukaryota</taxon>
        <taxon>Discoba</taxon>
        <taxon>Heterolobosea</taxon>
        <taxon>Tetramitia</taxon>
        <taxon>Eutetramitia</taxon>
        <taxon>Acrasidae</taxon>
        <taxon>Acrasis</taxon>
    </lineage>
</organism>
<feature type="region of interest" description="Disordered" evidence="1">
    <location>
        <begin position="338"/>
        <end position="372"/>
    </location>
</feature>
<gene>
    <name evidence="2" type="ORF">AKO1_006330</name>
</gene>
<feature type="compositionally biased region" description="Basic and acidic residues" evidence="1">
    <location>
        <begin position="68"/>
        <end position="84"/>
    </location>
</feature>